<evidence type="ECO:0000256" key="7">
    <source>
        <dbReference type="ARBA" id="ARBA00022553"/>
    </source>
</evidence>
<keyword evidence="7" id="KW-0597">Phosphoprotein</keyword>
<dbReference type="InterPro" id="IPR017441">
    <property type="entry name" value="Protein_kinase_ATP_BS"/>
</dbReference>
<dbReference type="Gene3D" id="1.10.510.10">
    <property type="entry name" value="Transferase(Phosphotransferase) domain 1"/>
    <property type="match status" value="1"/>
</dbReference>
<dbReference type="InterPro" id="IPR000719">
    <property type="entry name" value="Prot_kinase_dom"/>
</dbReference>
<evidence type="ECO:0000256" key="6">
    <source>
        <dbReference type="ARBA" id="ARBA00022527"/>
    </source>
</evidence>
<dbReference type="InterPro" id="IPR008271">
    <property type="entry name" value="Ser/Thr_kinase_AS"/>
</dbReference>
<organism evidence="25 26">
    <name type="scientific">Dipodomys ordii</name>
    <name type="common">Ord's kangaroo rat</name>
    <dbReference type="NCBI Taxonomy" id="10020"/>
    <lineage>
        <taxon>Eukaryota</taxon>
        <taxon>Metazoa</taxon>
        <taxon>Chordata</taxon>
        <taxon>Craniata</taxon>
        <taxon>Vertebrata</taxon>
        <taxon>Euteleostomi</taxon>
        <taxon>Mammalia</taxon>
        <taxon>Eutheria</taxon>
        <taxon>Euarchontoglires</taxon>
        <taxon>Glires</taxon>
        <taxon>Rodentia</taxon>
        <taxon>Castorimorpha</taxon>
        <taxon>Heteromyidae</taxon>
        <taxon>Dipodomyinae</taxon>
        <taxon>Dipodomys</taxon>
    </lineage>
</organism>
<keyword evidence="8" id="KW-1210">Necrosis</keyword>
<keyword evidence="9" id="KW-0808">Transferase</keyword>
<evidence type="ECO:0000313" key="26">
    <source>
        <dbReference type="RefSeq" id="XP_012880764.1"/>
    </source>
</evidence>
<comment type="subcellular location">
    <subcellularLocation>
        <location evidence="2">Cytoplasm</location>
        <location evidence="2">Cytosol</location>
    </subcellularLocation>
    <subcellularLocation>
        <location evidence="1">Nucleus</location>
    </subcellularLocation>
</comment>
<dbReference type="InterPro" id="IPR011009">
    <property type="entry name" value="Kinase-like_dom_sf"/>
</dbReference>
<dbReference type="OrthoDB" id="4062651at2759"/>
<keyword evidence="26" id="KW-0675">Receptor</keyword>
<dbReference type="Pfam" id="PF07714">
    <property type="entry name" value="PK_Tyr_Ser-Thr"/>
    <property type="match status" value="1"/>
</dbReference>
<dbReference type="GO" id="GO:0004706">
    <property type="term" value="F:JUN kinase kinase kinase activity"/>
    <property type="evidence" value="ECO:0007669"/>
    <property type="project" value="TreeGrafter"/>
</dbReference>
<evidence type="ECO:0000259" key="24">
    <source>
        <dbReference type="PROSITE" id="PS50011"/>
    </source>
</evidence>
<feature type="region of interest" description="Disordered" evidence="23">
    <location>
        <begin position="446"/>
        <end position="473"/>
    </location>
</feature>
<evidence type="ECO:0000256" key="17">
    <source>
        <dbReference type="ARBA" id="ARBA00048679"/>
    </source>
</evidence>
<dbReference type="GO" id="GO:0009893">
    <property type="term" value="P:positive regulation of metabolic process"/>
    <property type="evidence" value="ECO:0007669"/>
    <property type="project" value="UniProtKB-ARBA"/>
</dbReference>
<evidence type="ECO:0000256" key="12">
    <source>
        <dbReference type="ARBA" id="ARBA00022777"/>
    </source>
</evidence>
<evidence type="ECO:0000256" key="13">
    <source>
        <dbReference type="ARBA" id="ARBA00022840"/>
    </source>
</evidence>
<evidence type="ECO:0000256" key="14">
    <source>
        <dbReference type="ARBA" id="ARBA00022843"/>
    </source>
</evidence>
<dbReference type="SUPFAM" id="SSF56112">
    <property type="entry name" value="Protein kinase-like (PK-like)"/>
    <property type="match status" value="1"/>
</dbReference>
<comment type="catalytic activity">
    <reaction evidence="17">
        <text>L-seryl-[protein] + ATP = O-phospho-L-seryl-[protein] + ADP + H(+)</text>
        <dbReference type="Rhea" id="RHEA:17989"/>
        <dbReference type="Rhea" id="RHEA-COMP:9863"/>
        <dbReference type="Rhea" id="RHEA-COMP:11604"/>
        <dbReference type="ChEBI" id="CHEBI:15378"/>
        <dbReference type="ChEBI" id="CHEBI:29999"/>
        <dbReference type="ChEBI" id="CHEBI:30616"/>
        <dbReference type="ChEBI" id="CHEBI:83421"/>
        <dbReference type="ChEBI" id="CHEBI:456216"/>
        <dbReference type="EC" id="2.7.11.1"/>
    </reaction>
</comment>
<dbReference type="PANTHER" id="PTHR44329">
    <property type="entry name" value="SERINE/THREONINE-PROTEIN KINASE TNNI3K-RELATED"/>
    <property type="match status" value="1"/>
</dbReference>
<dbReference type="InterPro" id="IPR001245">
    <property type="entry name" value="Ser-Thr/Tyr_kinase_cat_dom"/>
</dbReference>
<comment type="similarity">
    <text evidence="3">Belongs to the protein kinase superfamily. TKL Ser/Thr protein kinase family.</text>
</comment>
<evidence type="ECO:0000256" key="16">
    <source>
        <dbReference type="ARBA" id="ARBA00047899"/>
    </source>
</evidence>
<dbReference type="GO" id="GO:0006915">
    <property type="term" value="P:apoptotic process"/>
    <property type="evidence" value="ECO:0007669"/>
    <property type="project" value="UniProtKB-KW"/>
</dbReference>
<name>A0A1S3FXJ6_DIPOR</name>
<dbReference type="PRINTS" id="PR00109">
    <property type="entry name" value="TYRKINASE"/>
</dbReference>
<feature type="compositionally biased region" description="Polar residues" evidence="23">
    <location>
        <begin position="408"/>
        <end position="432"/>
    </location>
</feature>
<keyword evidence="12 26" id="KW-0418">Kinase</keyword>
<evidence type="ECO:0000256" key="5">
    <source>
        <dbReference type="ARBA" id="ARBA00022490"/>
    </source>
</evidence>
<comment type="catalytic activity">
    <reaction evidence="16">
        <text>L-threonyl-[protein] + ATP = O-phospho-L-threonyl-[protein] + ADP + H(+)</text>
        <dbReference type="Rhea" id="RHEA:46608"/>
        <dbReference type="Rhea" id="RHEA-COMP:11060"/>
        <dbReference type="Rhea" id="RHEA-COMP:11605"/>
        <dbReference type="ChEBI" id="CHEBI:15378"/>
        <dbReference type="ChEBI" id="CHEBI:30013"/>
        <dbReference type="ChEBI" id="CHEBI:30616"/>
        <dbReference type="ChEBI" id="CHEBI:61977"/>
        <dbReference type="ChEBI" id="CHEBI:456216"/>
        <dbReference type="EC" id="2.7.11.1"/>
    </reaction>
</comment>
<dbReference type="SMART" id="SM00220">
    <property type="entry name" value="S_TKc"/>
    <property type="match status" value="1"/>
</dbReference>
<dbReference type="FunFam" id="1.10.510.10:FF:000661">
    <property type="entry name" value="Receptor-interacting serine/threonine-protein kinase 3"/>
    <property type="match status" value="1"/>
</dbReference>
<evidence type="ECO:0000256" key="21">
    <source>
        <dbReference type="PROSITE-ProRule" id="PRU10141"/>
    </source>
</evidence>
<keyword evidence="5" id="KW-0963">Cytoplasm</keyword>
<evidence type="ECO:0000256" key="22">
    <source>
        <dbReference type="RuleBase" id="RU000304"/>
    </source>
</evidence>
<evidence type="ECO:0000256" key="15">
    <source>
        <dbReference type="ARBA" id="ARBA00023242"/>
    </source>
</evidence>
<protein>
    <recommendedName>
        <fullName evidence="18">Receptor-interacting serine/threonine-protein kinase 3</fullName>
        <ecNumber evidence="4">2.7.11.1</ecNumber>
    </recommendedName>
    <alternativeName>
        <fullName evidence="19">RIP-like protein kinase 3</fullName>
    </alternativeName>
    <alternativeName>
        <fullName evidence="20">Receptor-interacting protein 3</fullName>
    </alternativeName>
</protein>
<evidence type="ECO:0000256" key="8">
    <source>
        <dbReference type="ARBA" id="ARBA00022590"/>
    </source>
</evidence>
<dbReference type="Proteomes" id="UP000081671">
    <property type="component" value="Unplaced"/>
</dbReference>
<keyword evidence="25" id="KW-1185">Reference proteome</keyword>
<dbReference type="InterPro" id="IPR025735">
    <property type="entry name" value="RHIM"/>
</dbReference>
<keyword evidence="13 21" id="KW-0067">ATP-binding</keyword>
<dbReference type="PROSITE" id="PS00107">
    <property type="entry name" value="PROTEIN_KINASE_ATP"/>
    <property type="match status" value="1"/>
</dbReference>
<keyword evidence="14" id="KW-0832">Ubl conjugation</keyword>
<feature type="region of interest" description="Disordered" evidence="23">
    <location>
        <begin position="309"/>
        <end position="334"/>
    </location>
</feature>
<feature type="domain" description="Protein kinase" evidence="24">
    <location>
        <begin position="23"/>
        <end position="309"/>
    </location>
</feature>
<dbReference type="GO" id="GO:0070266">
    <property type="term" value="P:necroptotic process"/>
    <property type="evidence" value="ECO:0007669"/>
    <property type="project" value="UniProtKB-ARBA"/>
</dbReference>
<dbReference type="InterPro" id="IPR051681">
    <property type="entry name" value="Ser/Thr_Kinases-Pseudokinases"/>
</dbReference>
<evidence type="ECO:0000256" key="23">
    <source>
        <dbReference type="SAM" id="MobiDB-lite"/>
    </source>
</evidence>
<evidence type="ECO:0000256" key="3">
    <source>
        <dbReference type="ARBA" id="ARBA00005843"/>
    </source>
</evidence>
<feature type="binding site" evidence="21">
    <location>
        <position position="52"/>
    </location>
    <ligand>
        <name>ATP</name>
        <dbReference type="ChEBI" id="CHEBI:30616"/>
    </ligand>
</feature>
<reference evidence="26" key="1">
    <citation type="submission" date="2025-08" db="UniProtKB">
        <authorList>
            <consortium name="RefSeq"/>
        </authorList>
    </citation>
    <scope>IDENTIFICATION</scope>
    <source>
        <tissue evidence="26">Kidney</tissue>
    </source>
</reference>
<gene>
    <name evidence="26" type="primary">Ripk3</name>
</gene>
<proteinExistence type="inferred from homology"/>
<evidence type="ECO:0000256" key="2">
    <source>
        <dbReference type="ARBA" id="ARBA00004514"/>
    </source>
</evidence>
<accession>A0A1S3FXJ6</accession>
<feature type="compositionally biased region" description="Basic and acidic residues" evidence="23">
    <location>
        <begin position="354"/>
        <end position="370"/>
    </location>
</feature>
<evidence type="ECO:0000256" key="18">
    <source>
        <dbReference type="ARBA" id="ARBA00071065"/>
    </source>
</evidence>
<feature type="compositionally biased region" description="Basic and acidic residues" evidence="23">
    <location>
        <begin position="309"/>
        <end position="323"/>
    </location>
</feature>
<keyword evidence="10" id="KW-0053">Apoptosis</keyword>
<dbReference type="PROSITE" id="PS00108">
    <property type="entry name" value="PROTEIN_KINASE_ST"/>
    <property type="match status" value="1"/>
</dbReference>
<evidence type="ECO:0000256" key="20">
    <source>
        <dbReference type="ARBA" id="ARBA00081897"/>
    </source>
</evidence>
<evidence type="ECO:0000256" key="11">
    <source>
        <dbReference type="ARBA" id="ARBA00022741"/>
    </source>
</evidence>
<dbReference type="GO" id="GO:0005829">
    <property type="term" value="C:cytosol"/>
    <property type="evidence" value="ECO:0007669"/>
    <property type="project" value="UniProtKB-SubCell"/>
</dbReference>
<dbReference type="GO" id="GO:0010468">
    <property type="term" value="P:regulation of gene expression"/>
    <property type="evidence" value="ECO:0007669"/>
    <property type="project" value="UniProtKB-ARBA"/>
</dbReference>
<dbReference type="GeneID" id="105992443"/>
<sequence>MSSCVQFGVNLASDDSLVSCEKLENPKFVGHGGFGAVFRAQHRTWGHDVAVKIVDSEEISKEVKAMAKLRNDYVLPLLGVTEALHWDHISGPALVTRFMENGSLTGLLQPEWSPERPRPWPLCCRLLHEVVLGMSYLHDLELLHRDLKPSNVLLDSELHAKLADFGLSRFQGKSLSGAGSLESGGTLAYLAPELLANVNQKASKASDIYSFGILMWAVLAGREAEFVSESLICDQVSGRHIRPPLSELPPSSPETRGLEELKELMQRCWSHEPSERPDFLDCQPKTKEACSFVQDKMDATVLMVSHPELDQRGPEMDGWETKTTRSQCSSTGSTVSEMLNSLTLNRVPSAYPEKGTRLTKESTAQEEKGWHSGRVGTSADSMARTPQIPETLHFRNHMPRSTPGPGHQRNQGAQRNDGNCSSRTSSPGSMTFSHCVGVQIGSHNEMTVPLRPDFPTQSPAPSPMRRGWQPPYK</sequence>
<dbReference type="EC" id="2.7.11.1" evidence="4"/>
<dbReference type="Pfam" id="PF12721">
    <property type="entry name" value="RHIM"/>
    <property type="match status" value="1"/>
</dbReference>
<evidence type="ECO:0000256" key="4">
    <source>
        <dbReference type="ARBA" id="ARBA00012513"/>
    </source>
</evidence>
<dbReference type="PANTHER" id="PTHR44329:SF297">
    <property type="entry name" value="RECEPTOR-INTERACTING SERINE_THREONINE-PROTEIN KINASE 3"/>
    <property type="match status" value="1"/>
</dbReference>
<keyword evidence="6 22" id="KW-0723">Serine/threonine-protein kinase</keyword>
<evidence type="ECO:0000313" key="25">
    <source>
        <dbReference type="Proteomes" id="UP000081671"/>
    </source>
</evidence>
<evidence type="ECO:0000256" key="1">
    <source>
        <dbReference type="ARBA" id="ARBA00004123"/>
    </source>
</evidence>
<keyword evidence="11 21" id="KW-0547">Nucleotide-binding</keyword>
<feature type="compositionally biased region" description="Polar residues" evidence="23">
    <location>
        <begin position="324"/>
        <end position="334"/>
    </location>
</feature>
<dbReference type="GO" id="GO:0060545">
    <property type="term" value="P:positive regulation of necroptotic process"/>
    <property type="evidence" value="ECO:0007669"/>
    <property type="project" value="UniProtKB-ARBA"/>
</dbReference>
<dbReference type="AlphaFoldDB" id="A0A1S3FXJ6"/>
<keyword evidence="15" id="KW-0539">Nucleus</keyword>
<dbReference type="CTD" id="11035"/>
<evidence type="ECO:0000256" key="9">
    <source>
        <dbReference type="ARBA" id="ARBA00022679"/>
    </source>
</evidence>
<feature type="region of interest" description="Disordered" evidence="23">
    <location>
        <begin position="354"/>
        <end position="434"/>
    </location>
</feature>
<dbReference type="RefSeq" id="XP_012880764.1">
    <property type="nucleotide sequence ID" value="XM_013025310.1"/>
</dbReference>
<evidence type="ECO:0000256" key="19">
    <source>
        <dbReference type="ARBA" id="ARBA00079155"/>
    </source>
</evidence>
<dbReference type="PROSITE" id="PS50011">
    <property type="entry name" value="PROTEIN_KINASE_DOM"/>
    <property type="match status" value="1"/>
</dbReference>
<dbReference type="GO" id="GO:0005524">
    <property type="term" value="F:ATP binding"/>
    <property type="evidence" value="ECO:0007669"/>
    <property type="project" value="UniProtKB-UniRule"/>
</dbReference>
<dbReference type="GO" id="GO:0005634">
    <property type="term" value="C:nucleus"/>
    <property type="evidence" value="ECO:0007669"/>
    <property type="project" value="UniProtKB-SubCell"/>
</dbReference>
<evidence type="ECO:0000256" key="10">
    <source>
        <dbReference type="ARBA" id="ARBA00022703"/>
    </source>
</evidence>